<organism evidence="1 2">
    <name type="scientific">Persea americana</name>
    <name type="common">Avocado</name>
    <dbReference type="NCBI Taxonomy" id="3435"/>
    <lineage>
        <taxon>Eukaryota</taxon>
        <taxon>Viridiplantae</taxon>
        <taxon>Streptophyta</taxon>
        <taxon>Embryophyta</taxon>
        <taxon>Tracheophyta</taxon>
        <taxon>Spermatophyta</taxon>
        <taxon>Magnoliopsida</taxon>
        <taxon>Magnoliidae</taxon>
        <taxon>Laurales</taxon>
        <taxon>Lauraceae</taxon>
        <taxon>Persea</taxon>
    </lineage>
</organism>
<evidence type="ECO:0000313" key="1">
    <source>
        <dbReference type="EMBL" id="KAJ8646857.1"/>
    </source>
</evidence>
<comment type="caution">
    <text evidence="1">The sequence shown here is derived from an EMBL/GenBank/DDBJ whole genome shotgun (WGS) entry which is preliminary data.</text>
</comment>
<gene>
    <name evidence="1" type="ORF">MRB53_008605</name>
</gene>
<name>A0ACC2MM73_PERAE</name>
<reference evidence="1 2" key="1">
    <citation type="journal article" date="2022" name="Hortic Res">
        <title>A haplotype resolved chromosomal level avocado genome allows analysis of novel avocado genes.</title>
        <authorList>
            <person name="Nath O."/>
            <person name="Fletcher S.J."/>
            <person name="Hayward A."/>
            <person name="Shaw L.M."/>
            <person name="Masouleh A.K."/>
            <person name="Furtado A."/>
            <person name="Henry R.J."/>
            <person name="Mitter N."/>
        </authorList>
    </citation>
    <scope>NUCLEOTIDE SEQUENCE [LARGE SCALE GENOMIC DNA]</scope>
    <source>
        <strain evidence="2">cv. Hass</strain>
    </source>
</reference>
<accession>A0ACC2MM73</accession>
<proteinExistence type="predicted"/>
<keyword evidence="2" id="KW-1185">Reference proteome</keyword>
<dbReference type="EMBL" id="CM056810">
    <property type="protein sequence ID" value="KAJ8646857.1"/>
    <property type="molecule type" value="Genomic_DNA"/>
</dbReference>
<protein>
    <submittedName>
        <fullName evidence="1">Uncharacterized protein</fullName>
    </submittedName>
</protein>
<sequence>MQVLGSPRSLLMNTSCGALLRELQQIWDEIGESESDKDRMLLELEKECLDVYRRKVDEASNTKARLHHSVAVKEAELAALVAAMGELNIQTQADKRLSSLKEQLASVTPLLEDLRVKKGQRIKQFADTKAQIEKINGEISGYCHSNEPVVNQINVDEHDLSLRKLNEYQAHLRSLQKEKSDRLHKVLEYVNEVHGLCGVMGLDFGKTVSEVHPSLGNSGPGNFTNISNNTLDGLAQAILKLKLEKKDRVQKDDNRYSAGRGAHINLKRAERARVTVNKISGIVDNLMNKTFAWEEERNMPFLYDGVRLVAILEKYKLTRLQKEEEKKRFRDQKKLQDILLTERESIYGISSSGDEFLILDRNKHHMI</sequence>
<dbReference type="Proteomes" id="UP001234297">
    <property type="component" value="Chromosome 2"/>
</dbReference>
<evidence type="ECO:0000313" key="2">
    <source>
        <dbReference type="Proteomes" id="UP001234297"/>
    </source>
</evidence>